<proteinExistence type="predicted"/>
<keyword evidence="1" id="KW-0614">Plasmid</keyword>
<reference evidence="1 2" key="1">
    <citation type="submission" date="2019-04" db="EMBL/GenBank/DDBJ databases">
        <title>Long-read de novo sequencing of Cupriavidus necator H16.</title>
        <authorList>
            <person name="Little G.T."/>
            <person name="Ehsaan M."/>
            <person name="Arenas-Lopez C."/>
            <person name="Jawed K."/>
            <person name="Winzer K."/>
            <person name="Kovacs K."/>
            <person name="Malys N."/>
            <person name="Minton N.P."/>
        </authorList>
    </citation>
    <scope>NUCLEOTIDE SEQUENCE [LARGE SCALE GENOMIC DNA]</scope>
    <source>
        <strain evidence="1 2">H16</strain>
        <plasmid evidence="2">phg1</plasmid>
    </source>
</reference>
<geneLocation type="plasmid" evidence="2">
    <name>phg1</name>
</geneLocation>
<sequence length="95" mass="11116">MTIESWLKDRLTTVRPIPASMRLHARNTLRLRLRAVPHFKYFEEYRFAPTQPKGLASGLMFILVGLDCGRLSLLVKESAKKWNYSNTWPLDSPRR</sequence>
<accession>A0AAE5ZP43</accession>
<dbReference type="Proteomes" id="UP000296079">
    <property type="component" value="Plasmid pHG1"/>
</dbReference>
<organism evidence="1 2">
    <name type="scientific">Cupriavidus necator (strain ATCC 17699 / DSM 428 / KCTC 22496 / NCIMB 10442 / H16 / Stanier 337)</name>
    <name type="common">Ralstonia eutropha</name>
    <dbReference type="NCBI Taxonomy" id="381666"/>
    <lineage>
        <taxon>Bacteria</taxon>
        <taxon>Pseudomonadati</taxon>
        <taxon>Pseudomonadota</taxon>
        <taxon>Betaproteobacteria</taxon>
        <taxon>Burkholderiales</taxon>
        <taxon>Burkholderiaceae</taxon>
        <taxon>Cupriavidus</taxon>
    </lineage>
</organism>
<protein>
    <submittedName>
        <fullName evidence="1">Uncharacterized protein</fullName>
    </submittedName>
</protein>
<dbReference type="AlphaFoldDB" id="A0AAE5ZP43"/>
<dbReference type="EMBL" id="CP039289">
    <property type="protein sequence ID" value="QCC05345.1"/>
    <property type="molecule type" value="Genomic_DNA"/>
</dbReference>
<dbReference type="RefSeq" id="WP_136227928.1">
    <property type="nucleotide sequence ID" value="NC_005241.1"/>
</dbReference>
<evidence type="ECO:0000313" key="1">
    <source>
        <dbReference type="EMBL" id="QCC05345.1"/>
    </source>
</evidence>
<name>A0AAE5ZP43_CUPNH</name>
<evidence type="ECO:0000313" key="2">
    <source>
        <dbReference type="Proteomes" id="UP000296079"/>
    </source>
</evidence>
<gene>
    <name evidence="1" type="ORF">E6A55_32565</name>
</gene>